<evidence type="ECO:0000313" key="1">
    <source>
        <dbReference type="EMBL" id="MBB4105902.1"/>
    </source>
</evidence>
<reference evidence="1 2" key="1">
    <citation type="submission" date="2020-08" db="EMBL/GenBank/DDBJ databases">
        <title>Genomic Encyclopedia of Type Strains, Phase IV (KMG-IV): sequencing the most valuable type-strain genomes for metagenomic binning, comparative biology and taxonomic classification.</title>
        <authorList>
            <person name="Goeker M."/>
        </authorList>
    </citation>
    <scope>NUCLEOTIDE SEQUENCE [LARGE SCALE GENOMIC DNA]</scope>
    <source>
        <strain evidence="1 2">DSM 26385</strain>
    </source>
</reference>
<dbReference type="Proteomes" id="UP000584824">
    <property type="component" value="Unassembled WGS sequence"/>
</dbReference>
<sequence>MNLPSAEHVIVLSPDGQRRLVEALRSPSEPSVALVRAARSHATLVKQELRNIEGPESGSTSE</sequence>
<protein>
    <submittedName>
        <fullName evidence="1">Uncharacterized protein (DUF1778 family)</fullName>
    </submittedName>
</protein>
<keyword evidence="2" id="KW-1185">Reference proteome</keyword>
<organism evidence="1 2">
    <name type="scientific">Allorhizobium borbori</name>
    <dbReference type="NCBI Taxonomy" id="485907"/>
    <lineage>
        <taxon>Bacteria</taxon>
        <taxon>Pseudomonadati</taxon>
        <taxon>Pseudomonadota</taxon>
        <taxon>Alphaproteobacteria</taxon>
        <taxon>Hyphomicrobiales</taxon>
        <taxon>Rhizobiaceae</taxon>
        <taxon>Rhizobium/Agrobacterium group</taxon>
        <taxon>Allorhizobium</taxon>
    </lineage>
</organism>
<evidence type="ECO:0000313" key="2">
    <source>
        <dbReference type="Proteomes" id="UP000584824"/>
    </source>
</evidence>
<proteinExistence type="predicted"/>
<gene>
    <name evidence="1" type="ORF">GGQ66_004490</name>
</gene>
<accession>A0A7W6K8D1</accession>
<dbReference type="EMBL" id="JACIDU010000035">
    <property type="protein sequence ID" value="MBB4105902.1"/>
    <property type="molecule type" value="Genomic_DNA"/>
</dbReference>
<comment type="caution">
    <text evidence="1">The sequence shown here is derived from an EMBL/GenBank/DDBJ whole genome shotgun (WGS) entry which is preliminary data.</text>
</comment>
<dbReference type="RefSeq" id="WP_183795805.1">
    <property type="nucleotide sequence ID" value="NZ_JACIDU010000035.1"/>
</dbReference>
<name>A0A7W6K8D1_9HYPH</name>
<dbReference type="AlphaFoldDB" id="A0A7W6K8D1"/>